<accession>A0AAD7CMN6</accession>
<evidence type="ECO:0000313" key="2">
    <source>
        <dbReference type="EMBL" id="KAJ7653803.1"/>
    </source>
</evidence>
<dbReference type="AlphaFoldDB" id="A0AAD7CMN6"/>
<feature type="region of interest" description="Disordered" evidence="1">
    <location>
        <begin position="392"/>
        <end position="459"/>
    </location>
</feature>
<feature type="compositionally biased region" description="Basic and acidic residues" evidence="1">
    <location>
        <begin position="394"/>
        <end position="405"/>
    </location>
</feature>
<feature type="region of interest" description="Disordered" evidence="1">
    <location>
        <begin position="199"/>
        <end position="256"/>
    </location>
</feature>
<name>A0AAD7CMN6_MYCRO</name>
<sequence length="459" mass="50010">MEDVIQGIPAQCNAGFEQGSFTCKLTGDMVSQCCDLGADVTRPVAFCNTRPAPHPGVPRQRALAARDPQQFKLYDISRITAAPQVPSSNSRATAPSPPSRHSQLPPTNSEFEAVISISISISPPPRHGPSPAALPPSAVPRTLFDCYSHPAHQAFPAPRLHHPAARVPRREQAYILILVVLHCWAAASQDYLAHRSCPPLRPDNTTSERSLRTTPRNCRAERENTTSARRNHTGLTGGLDEPQARGGGSGVGLSQGYTRTSLPRPVLLNRHALRSAAPPSVPLYPPVDRVRKPPAARKAQHRWGPVRAKARFTDNIQPCAARLARSQRKLNHTPRLLLFSFFVFVFGVRVCKEEGRRGRRDINIFTGPLCAEIRGSRASDWAAGRWEGVVYGNPERRTQKQDAGRRTKNAGRRSRTQDAERRSTAQGRWAAGAGVGAQTDSYADTHAASAKGVPGTAVD</sequence>
<evidence type="ECO:0000256" key="1">
    <source>
        <dbReference type="SAM" id="MobiDB-lite"/>
    </source>
</evidence>
<reference evidence="2" key="1">
    <citation type="submission" date="2023-03" db="EMBL/GenBank/DDBJ databases">
        <title>Massive genome expansion in bonnet fungi (Mycena s.s.) driven by repeated elements and novel gene families across ecological guilds.</title>
        <authorList>
            <consortium name="Lawrence Berkeley National Laboratory"/>
            <person name="Harder C.B."/>
            <person name="Miyauchi S."/>
            <person name="Viragh M."/>
            <person name="Kuo A."/>
            <person name="Thoen E."/>
            <person name="Andreopoulos B."/>
            <person name="Lu D."/>
            <person name="Skrede I."/>
            <person name="Drula E."/>
            <person name="Henrissat B."/>
            <person name="Morin E."/>
            <person name="Kohler A."/>
            <person name="Barry K."/>
            <person name="LaButti K."/>
            <person name="Morin E."/>
            <person name="Salamov A."/>
            <person name="Lipzen A."/>
            <person name="Mereny Z."/>
            <person name="Hegedus B."/>
            <person name="Baldrian P."/>
            <person name="Stursova M."/>
            <person name="Weitz H."/>
            <person name="Taylor A."/>
            <person name="Grigoriev I.V."/>
            <person name="Nagy L.G."/>
            <person name="Martin F."/>
            <person name="Kauserud H."/>
        </authorList>
    </citation>
    <scope>NUCLEOTIDE SEQUENCE</scope>
    <source>
        <strain evidence="2">CBHHK067</strain>
    </source>
</reference>
<comment type="caution">
    <text evidence="2">The sequence shown here is derived from an EMBL/GenBank/DDBJ whole genome shotgun (WGS) entry which is preliminary data.</text>
</comment>
<gene>
    <name evidence="2" type="ORF">B0H17DRAFT_1214561</name>
</gene>
<keyword evidence="3" id="KW-1185">Reference proteome</keyword>
<organism evidence="2 3">
    <name type="scientific">Mycena rosella</name>
    <name type="common">Pink bonnet</name>
    <name type="synonym">Agaricus rosellus</name>
    <dbReference type="NCBI Taxonomy" id="1033263"/>
    <lineage>
        <taxon>Eukaryota</taxon>
        <taxon>Fungi</taxon>
        <taxon>Dikarya</taxon>
        <taxon>Basidiomycota</taxon>
        <taxon>Agaricomycotina</taxon>
        <taxon>Agaricomycetes</taxon>
        <taxon>Agaricomycetidae</taxon>
        <taxon>Agaricales</taxon>
        <taxon>Marasmiineae</taxon>
        <taxon>Mycenaceae</taxon>
        <taxon>Mycena</taxon>
    </lineage>
</organism>
<dbReference type="EMBL" id="JARKIE010000330">
    <property type="protein sequence ID" value="KAJ7653803.1"/>
    <property type="molecule type" value="Genomic_DNA"/>
</dbReference>
<feature type="compositionally biased region" description="Polar residues" evidence="1">
    <location>
        <begin position="203"/>
        <end position="216"/>
    </location>
</feature>
<dbReference type="Proteomes" id="UP001221757">
    <property type="component" value="Unassembled WGS sequence"/>
</dbReference>
<proteinExistence type="predicted"/>
<protein>
    <submittedName>
        <fullName evidence="2">Uncharacterized protein</fullName>
    </submittedName>
</protein>
<feature type="compositionally biased region" description="Polar residues" evidence="1">
    <location>
        <begin position="85"/>
        <end position="107"/>
    </location>
</feature>
<evidence type="ECO:0000313" key="3">
    <source>
        <dbReference type="Proteomes" id="UP001221757"/>
    </source>
</evidence>
<feature type="region of interest" description="Disordered" evidence="1">
    <location>
        <begin position="82"/>
        <end position="107"/>
    </location>
</feature>